<dbReference type="Gene3D" id="2.40.180.10">
    <property type="entry name" value="Catalase core domain"/>
    <property type="match status" value="1"/>
</dbReference>
<dbReference type="InterPro" id="IPR010582">
    <property type="entry name" value="Catalase_immune_responsive"/>
</dbReference>
<evidence type="ECO:0000313" key="3">
    <source>
        <dbReference type="Proteomes" id="UP000466848"/>
    </source>
</evidence>
<accession>A0A858BZH1</accession>
<proteinExistence type="predicted"/>
<gene>
    <name evidence="2" type="ORF">Ami103574_09165</name>
</gene>
<reference evidence="2 3" key="1">
    <citation type="submission" date="2020-02" db="EMBL/GenBank/DDBJ databases">
        <authorList>
            <person name="Kim Y.B."/>
            <person name="Roh S.W."/>
        </authorList>
    </citation>
    <scope>NUCLEOTIDE SEQUENCE [LARGE SCALE GENOMIC DNA]</scope>
    <source>
        <strain evidence="2 3">DSM 103574</strain>
    </source>
</reference>
<dbReference type="RefSeq" id="WP_163066729.1">
    <property type="nucleotide sequence ID" value="NZ_CP048649.1"/>
</dbReference>
<dbReference type="EMBL" id="CP048649">
    <property type="protein sequence ID" value="QIB69486.1"/>
    <property type="molecule type" value="Genomic_DNA"/>
</dbReference>
<feature type="domain" description="Catalase immune-responsive" evidence="1">
    <location>
        <begin position="5"/>
        <end position="61"/>
    </location>
</feature>
<evidence type="ECO:0000259" key="1">
    <source>
        <dbReference type="Pfam" id="PF06628"/>
    </source>
</evidence>
<dbReference type="AlphaFoldDB" id="A0A858BZH1"/>
<evidence type="ECO:0000313" key="2">
    <source>
        <dbReference type="EMBL" id="QIB69486.1"/>
    </source>
</evidence>
<dbReference type="Pfam" id="PF06628">
    <property type="entry name" value="Catalase-rel"/>
    <property type="match status" value="1"/>
</dbReference>
<keyword evidence="3" id="KW-1185">Reference proteome</keyword>
<protein>
    <recommendedName>
        <fullName evidence="1">Catalase immune-responsive domain-containing protein</fullName>
    </recommendedName>
</protein>
<dbReference type="KEGG" id="abut:Ami103574_09165"/>
<organism evidence="2 3">
    <name type="scientific">Aminipila butyrica</name>
    <dbReference type="NCBI Taxonomy" id="433296"/>
    <lineage>
        <taxon>Bacteria</taxon>
        <taxon>Bacillati</taxon>
        <taxon>Bacillota</taxon>
        <taxon>Clostridia</taxon>
        <taxon>Peptostreptococcales</taxon>
        <taxon>Anaerovoracaceae</taxon>
        <taxon>Aminipila</taxon>
    </lineage>
</organism>
<dbReference type="Proteomes" id="UP000466848">
    <property type="component" value="Chromosome"/>
</dbReference>
<name>A0A858BZH1_9FIRM</name>
<sequence>MDLIYQQANDSLKAFSPADRDALVHNLVESLMFLDGQVQEKMVDCLKSVNLELGTAIQKQL</sequence>